<dbReference type="RefSeq" id="WP_277813874.1">
    <property type="nucleotide sequence ID" value="NZ_JAUSUN010000030.1"/>
</dbReference>
<dbReference type="EMBL" id="JAUSUN010000030">
    <property type="protein sequence ID" value="MDQ0415287.1"/>
    <property type="molecule type" value="Genomic_DNA"/>
</dbReference>
<proteinExistence type="predicted"/>
<evidence type="ECO:0000313" key="3">
    <source>
        <dbReference type="Proteomes" id="UP001242313"/>
    </source>
</evidence>
<evidence type="ECO:0000256" key="1">
    <source>
        <dbReference type="SAM" id="Phobius"/>
    </source>
</evidence>
<protein>
    <submittedName>
        <fullName evidence="2">Membrane protein YqaA with SNARE-associated domain</fullName>
    </submittedName>
</protein>
<gene>
    <name evidence="2" type="ORF">J2S25_003514</name>
</gene>
<keyword evidence="1" id="KW-0472">Membrane</keyword>
<comment type="caution">
    <text evidence="2">The sequence shown here is derived from an EMBL/GenBank/DDBJ whole genome shotgun (WGS) entry which is preliminary data.</text>
</comment>
<dbReference type="Proteomes" id="UP001242313">
    <property type="component" value="Unassembled WGS sequence"/>
</dbReference>
<organism evidence="2 3">
    <name type="scientific">Mesobacillus stamsii</name>
    <dbReference type="NCBI Taxonomy" id="225347"/>
    <lineage>
        <taxon>Bacteria</taxon>
        <taxon>Bacillati</taxon>
        <taxon>Bacillota</taxon>
        <taxon>Bacilli</taxon>
        <taxon>Bacillales</taxon>
        <taxon>Bacillaceae</taxon>
        <taxon>Mesobacillus</taxon>
    </lineage>
</organism>
<reference evidence="2 3" key="1">
    <citation type="submission" date="2023-07" db="EMBL/GenBank/DDBJ databases">
        <title>Genomic Encyclopedia of Type Strains, Phase IV (KMG-IV): sequencing the most valuable type-strain genomes for metagenomic binning, comparative biology and taxonomic classification.</title>
        <authorList>
            <person name="Goeker M."/>
        </authorList>
    </citation>
    <scope>NUCLEOTIDE SEQUENCE [LARGE SCALE GENOMIC DNA]</scope>
    <source>
        <strain evidence="2 3">DSM 19598</strain>
    </source>
</reference>
<keyword evidence="1" id="KW-1133">Transmembrane helix</keyword>
<name>A0ABU0G135_9BACI</name>
<accession>A0ABU0G135</accession>
<feature type="transmembrane region" description="Helical" evidence="1">
    <location>
        <begin position="12"/>
        <end position="32"/>
    </location>
</feature>
<sequence>MIISAEAFNILIWVSIVGSGSLMFYIFGYFLYELKRKKIW</sequence>
<evidence type="ECO:0000313" key="2">
    <source>
        <dbReference type="EMBL" id="MDQ0415287.1"/>
    </source>
</evidence>
<keyword evidence="1" id="KW-0812">Transmembrane</keyword>
<keyword evidence="3" id="KW-1185">Reference proteome</keyword>